<reference evidence="1 2" key="1">
    <citation type="submission" date="2017-02" db="EMBL/GenBank/DDBJ databases">
        <authorList>
            <person name="Peterson S.W."/>
        </authorList>
    </citation>
    <scope>NUCLEOTIDE SEQUENCE [LARGE SCALE GENOMIC DNA]</scope>
    <source>
        <strain evidence="1 2">USBA 369</strain>
    </source>
</reference>
<dbReference type="STRING" id="1365950.SAMN05428963_11943"/>
<dbReference type="EMBL" id="FUXL01000019">
    <property type="protein sequence ID" value="SKA35500.1"/>
    <property type="molecule type" value="Genomic_DNA"/>
</dbReference>
<keyword evidence="2" id="KW-1185">Reference proteome</keyword>
<dbReference type="Gene3D" id="2.60.120.200">
    <property type="match status" value="1"/>
</dbReference>
<sequence length="205" mass="22519">MTIDLHGLEEAEWLNEPPFWQRTPAGLVLETGERTDFWRGTYYGFDHRDGHFLGASVTDDFCATVTFEADYSVLYDQAGLMLRRDDETWVKAGIELTDGAAHFSVVVTRGGRSDWSAVRVPAVAGPQSIRLTRVRDAVLVHFLAAPGQWRFLRLADFSTDGALRVGPMACSPQRAGLKVRFLSFVLTPPAADPLHDPAGEGGVTA</sequence>
<evidence type="ECO:0000313" key="1">
    <source>
        <dbReference type="EMBL" id="SKA35500.1"/>
    </source>
</evidence>
<dbReference type="InterPro" id="IPR013320">
    <property type="entry name" value="ConA-like_dom_sf"/>
</dbReference>
<protein>
    <recommendedName>
        <fullName evidence="3">Regulation of enolase protein 1, concanavalin A-like superfamily</fullName>
    </recommendedName>
</protein>
<dbReference type="Pfam" id="PF07081">
    <property type="entry name" value="DUF1349"/>
    <property type="match status" value="1"/>
</dbReference>
<accession>A0A1T4T4Q1</accession>
<dbReference type="SUPFAM" id="SSF49899">
    <property type="entry name" value="Concanavalin A-like lectins/glucanases"/>
    <property type="match status" value="1"/>
</dbReference>
<name>A0A1T4T4Q1_9HYPH</name>
<dbReference type="RefSeq" id="WP_078710127.1">
    <property type="nucleotide sequence ID" value="NZ_FUXL01000019.1"/>
</dbReference>
<organism evidence="1 2">
    <name type="scientific">Consotaella salsifontis</name>
    <dbReference type="NCBI Taxonomy" id="1365950"/>
    <lineage>
        <taxon>Bacteria</taxon>
        <taxon>Pseudomonadati</taxon>
        <taxon>Pseudomonadota</taxon>
        <taxon>Alphaproteobacteria</taxon>
        <taxon>Hyphomicrobiales</taxon>
        <taxon>Aurantimonadaceae</taxon>
        <taxon>Consotaella</taxon>
    </lineage>
</organism>
<dbReference type="OrthoDB" id="9814707at2"/>
<dbReference type="PIRSF" id="PIRSF022704">
    <property type="entry name" value="UCP022704"/>
    <property type="match status" value="1"/>
</dbReference>
<proteinExistence type="predicted"/>
<evidence type="ECO:0000313" key="2">
    <source>
        <dbReference type="Proteomes" id="UP000190135"/>
    </source>
</evidence>
<evidence type="ECO:0008006" key="3">
    <source>
        <dbReference type="Google" id="ProtNLM"/>
    </source>
</evidence>
<dbReference type="PANTHER" id="PTHR35332:SF2">
    <property type="entry name" value="REGULATION OF ENOLASE PROTEIN 1"/>
    <property type="match status" value="1"/>
</dbReference>
<dbReference type="InterPro" id="IPR009784">
    <property type="entry name" value="DUF1349"/>
</dbReference>
<dbReference type="Proteomes" id="UP000190135">
    <property type="component" value="Unassembled WGS sequence"/>
</dbReference>
<dbReference type="PANTHER" id="PTHR35332">
    <property type="entry name" value="REGULATION OF ENOLASE PROTEIN 1"/>
    <property type="match status" value="1"/>
</dbReference>
<dbReference type="InterPro" id="IPR015987">
    <property type="entry name" value="UCP022704"/>
</dbReference>
<gene>
    <name evidence="1" type="ORF">SAMN05428963_11943</name>
</gene>
<dbReference type="AlphaFoldDB" id="A0A1T4T4Q1"/>